<dbReference type="STRING" id="623280.SAMN05660226_02790"/>
<accession>A0A1T5DGK5</accession>
<dbReference type="OrthoDB" id="9771846at2"/>
<dbReference type="RefSeq" id="WP_079717460.1">
    <property type="nucleotide sequence ID" value="NZ_FUYS01000006.1"/>
</dbReference>
<dbReference type="AlphaFoldDB" id="A0A1T5DGK5"/>
<evidence type="ECO:0000313" key="2">
    <source>
        <dbReference type="EMBL" id="SKB70603.1"/>
    </source>
</evidence>
<dbReference type="Pfam" id="PF00535">
    <property type="entry name" value="Glycos_transf_2"/>
    <property type="match status" value="1"/>
</dbReference>
<dbReference type="Gene3D" id="3.90.550.10">
    <property type="entry name" value="Spore Coat Polysaccharide Biosynthesis Protein SpsA, Chain A"/>
    <property type="match status" value="1"/>
</dbReference>
<dbReference type="PANTHER" id="PTHR43179:SF7">
    <property type="entry name" value="RHAMNOSYLTRANSFERASE WBBL"/>
    <property type="match status" value="1"/>
</dbReference>
<dbReference type="EMBL" id="FUYS01000006">
    <property type="protein sequence ID" value="SKB70603.1"/>
    <property type="molecule type" value="Genomic_DNA"/>
</dbReference>
<name>A0A1T5DGK5_9SPHI</name>
<dbReference type="InterPro" id="IPR029044">
    <property type="entry name" value="Nucleotide-diphossugar_trans"/>
</dbReference>
<dbReference type="SUPFAM" id="SSF53448">
    <property type="entry name" value="Nucleotide-diphospho-sugar transferases"/>
    <property type="match status" value="1"/>
</dbReference>
<reference evidence="2 3" key="1">
    <citation type="submission" date="2017-02" db="EMBL/GenBank/DDBJ databases">
        <authorList>
            <person name="Peterson S.W."/>
        </authorList>
    </citation>
    <scope>NUCLEOTIDE SEQUENCE [LARGE SCALE GENOMIC DNA]</scope>
    <source>
        <strain evidence="2 3">DSM 22899</strain>
    </source>
</reference>
<dbReference type="Proteomes" id="UP000190541">
    <property type="component" value="Unassembled WGS sequence"/>
</dbReference>
<evidence type="ECO:0000313" key="3">
    <source>
        <dbReference type="Proteomes" id="UP000190541"/>
    </source>
</evidence>
<dbReference type="CDD" id="cd04186">
    <property type="entry name" value="GT_2_like_c"/>
    <property type="match status" value="1"/>
</dbReference>
<keyword evidence="3" id="KW-1185">Reference proteome</keyword>
<feature type="domain" description="Glycosyltransferase 2-like" evidence="1">
    <location>
        <begin position="9"/>
        <end position="139"/>
    </location>
</feature>
<keyword evidence="2" id="KW-0808">Transferase</keyword>
<protein>
    <submittedName>
        <fullName evidence="2">Glycosyltransferase, GT2 family</fullName>
    </submittedName>
</protein>
<evidence type="ECO:0000259" key="1">
    <source>
        <dbReference type="Pfam" id="PF00535"/>
    </source>
</evidence>
<organism evidence="2 3">
    <name type="scientific">Parapedobacter luteus</name>
    <dbReference type="NCBI Taxonomy" id="623280"/>
    <lineage>
        <taxon>Bacteria</taxon>
        <taxon>Pseudomonadati</taxon>
        <taxon>Bacteroidota</taxon>
        <taxon>Sphingobacteriia</taxon>
        <taxon>Sphingobacteriales</taxon>
        <taxon>Sphingobacteriaceae</taxon>
        <taxon>Parapedobacter</taxon>
    </lineage>
</organism>
<sequence length="313" mass="35693">MEKNQFSISAVIVTYNGMRRNWIEKCLGSLQGSSVLVDIIVIDNGSTDGSVEFIKQHYSSLDLVIASENLGFGKANNLGIRKALEKGADFVFLLNQDAWVDVNTIEELVKQQQLHPEYGILSPIHCNGNGDALDYRFSEYISPQKGCKLLSDLLVVDRQTSGIYDVGFVNAAAWLISKECLRKAGGFSPMFYHYGEDVNYCHRVQYHEFKIGIHPRVKIYHDRLETTSSKFFSPDETKKRVLFVKMLNPNSPLSYRKASKAIRRELFKCLINLDFKAAWRFLMVKNEILAMKNTIENHLNEVISGKSFLYIND</sequence>
<dbReference type="GO" id="GO:0016740">
    <property type="term" value="F:transferase activity"/>
    <property type="evidence" value="ECO:0007669"/>
    <property type="project" value="UniProtKB-KW"/>
</dbReference>
<dbReference type="PANTHER" id="PTHR43179">
    <property type="entry name" value="RHAMNOSYLTRANSFERASE WBBL"/>
    <property type="match status" value="1"/>
</dbReference>
<proteinExistence type="predicted"/>
<gene>
    <name evidence="2" type="ORF">SAMN05660226_02790</name>
</gene>
<dbReference type="InterPro" id="IPR001173">
    <property type="entry name" value="Glyco_trans_2-like"/>
</dbReference>